<dbReference type="AlphaFoldDB" id="A0A7U7GCY9"/>
<dbReference type="Pfam" id="PF00909">
    <property type="entry name" value="Ammonium_transp"/>
    <property type="match status" value="1"/>
</dbReference>
<keyword evidence="3 8" id="KW-0813">Transport</keyword>
<feature type="transmembrane region" description="Helical" evidence="8">
    <location>
        <begin position="237"/>
        <end position="256"/>
    </location>
</feature>
<comment type="similarity">
    <text evidence="2 8">Belongs to the ammonia transporter channel (TC 1.A.11.2) family.</text>
</comment>
<feature type="transmembrane region" description="Helical" evidence="8">
    <location>
        <begin position="292"/>
        <end position="312"/>
    </location>
</feature>
<dbReference type="SUPFAM" id="SSF111352">
    <property type="entry name" value="Ammonium transporter"/>
    <property type="match status" value="1"/>
</dbReference>
<dbReference type="EMBL" id="CBTK010000223">
    <property type="protein sequence ID" value="CDH45907.1"/>
    <property type="molecule type" value="Genomic_DNA"/>
</dbReference>
<proteinExistence type="inferred from homology"/>
<dbReference type="NCBIfam" id="TIGR00836">
    <property type="entry name" value="amt"/>
    <property type="match status" value="1"/>
</dbReference>
<comment type="subcellular location">
    <subcellularLocation>
        <location evidence="8">Cell membrane</location>
        <topology evidence="8">Multi-pass membrane protein</topology>
    </subcellularLocation>
    <subcellularLocation>
        <location evidence="1">Membrane</location>
        <topology evidence="1">Multi-pass membrane protein</topology>
    </subcellularLocation>
</comment>
<dbReference type="InterPro" id="IPR029020">
    <property type="entry name" value="Ammonium/urea_transptr"/>
</dbReference>
<evidence type="ECO:0000256" key="4">
    <source>
        <dbReference type="ARBA" id="ARBA00022692"/>
    </source>
</evidence>
<dbReference type="Gene3D" id="1.10.3430.10">
    <property type="entry name" value="Ammonium transporter AmtB like domains"/>
    <property type="match status" value="1"/>
</dbReference>
<feature type="transmembrane region" description="Helical" evidence="8">
    <location>
        <begin position="137"/>
        <end position="159"/>
    </location>
</feature>
<feature type="transmembrane region" description="Helical" evidence="8">
    <location>
        <begin position="324"/>
        <end position="350"/>
    </location>
</feature>
<evidence type="ECO:0000256" key="8">
    <source>
        <dbReference type="RuleBase" id="RU362002"/>
    </source>
</evidence>
<evidence type="ECO:0000256" key="7">
    <source>
        <dbReference type="ARBA" id="ARBA00023177"/>
    </source>
</evidence>
<dbReference type="Proteomes" id="UP000019184">
    <property type="component" value="Unassembled WGS sequence"/>
</dbReference>
<gene>
    <name evidence="10" type="primary">amtB</name>
    <name evidence="10" type="ORF">BN874_30039</name>
</gene>
<evidence type="ECO:0000259" key="9">
    <source>
        <dbReference type="Pfam" id="PF00909"/>
    </source>
</evidence>
<feature type="transmembrane region" description="Helical" evidence="8">
    <location>
        <begin position="370"/>
        <end position="391"/>
    </location>
</feature>
<feature type="transmembrane region" description="Helical" evidence="8">
    <location>
        <begin position="268"/>
        <end position="286"/>
    </location>
</feature>
<reference evidence="10 11" key="1">
    <citation type="journal article" date="2014" name="ISME J.">
        <title>Candidatus Competibacter-lineage genomes retrieved from metagenomes reveal functional metabolic diversity.</title>
        <authorList>
            <person name="McIlroy S.J."/>
            <person name="Albertsen M."/>
            <person name="Andresen E.K."/>
            <person name="Saunders A.M."/>
            <person name="Kristiansen R."/>
            <person name="Stokholm-Bjerregaard M."/>
            <person name="Nielsen K.L."/>
            <person name="Nielsen P.H."/>
        </authorList>
    </citation>
    <scope>NUCLEOTIDE SEQUENCE [LARGE SCALE GENOMIC DNA]</scope>
    <source>
        <strain evidence="10 11">Run_B_J11</strain>
    </source>
</reference>
<evidence type="ECO:0000313" key="11">
    <source>
        <dbReference type="Proteomes" id="UP000019184"/>
    </source>
</evidence>
<dbReference type="PROSITE" id="PS01219">
    <property type="entry name" value="AMMONIUM_TRANSP"/>
    <property type="match status" value="1"/>
</dbReference>
<feature type="transmembrane region" description="Helical" evidence="8">
    <location>
        <begin position="21"/>
        <end position="42"/>
    </location>
</feature>
<keyword evidence="5 8" id="KW-1133">Transmembrane helix</keyword>
<dbReference type="GO" id="GO:0008519">
    <property type="term" value="F:ammonium channel activity"/>
    <property type="evidence" value="ECO:0007669"/>
    <property type="project" value="InterPro"/>
</dbReference>
<feature type="transmembrane region" description="Helical" evidence="8">
    <location>
        <begin position="54"/>
        <end position="74"/>
    </location>
</feature>
<keyword evidence="7 8" id="KW-0924">Ammonia transport</keyword>
<feature type="transmembrane region" description="Helical" evidence="8">
    <location>
        <begin position="171"/>
        <end position="193"/>
    </location>
</feature>
<feature type="transmembrane region" description="Helical" evidence="8">
    <location>
        <begin position="109"/>
        <end position="130"/>
    </location>
</feature>
<keyword evidence="11" id="KW-1185">Reference proteome</keyword>
<feature type="domain" description="Ammonium transporter AmtB-like" evidence="9">
    <location>
        <begin position="21"/>
        <end position="418"/>
    </location>
</feature>
<dbReference type="PANTHER" id="PTHR43029">
    <property type="entry name" value="AMMONIUM TRANSPORTER MEP2"/>
    <property type="match status" value="1"/>
</dbReference>
<keyword evidence="4 8" id="KW-0812">Transmembrane</keyword>
<dbReference type="InterPro" id="IPR018047">
    <property type="entry name" value="Ammonium_transpt_CS"/>
</dbReference>
<evidence type="ECO:0000256" key="3">
    <source>
        <dbReference type="ARBA" id="ARBA00022448"/>
    </source>
</evidence>
<accession>A0A7U7GCY9</accession>
<comment type="caution">
    <text evidence="10">The sequence shown here is derived from an EMBL/GenBank/DDBJ whole genome shotgun (WGS) entry which is preliminary data.</text>
</comment>
<keyword evidence="6 8" id="KW-0472">Membrane</keyword>
<dbReference type="PANTHER" id="PTHR43029:SF10">
    <property type="entry name" value="AMMONIUM TRANSPORTER MEP2"/>
    <property type="match status" value="1"/>
</dbReference>
<evidence type="ECO:0000256" key="5">
    <source>
        <dbReference type="ARBA" id="ARBA00022989"/>
    </source>
</evidence>
<evidence type="ECO:0000313" key="10">
    <source>
        <dbReference type="EMBL" id="CDH45907.1"/>
    </source>
</evidence>
<name>A0A7U7GCY9_9GAMM</name>
<feature type="transmembrane region" description="Helical" evidence="8">
    <location>
        <begin position="205"/>
        <end position="225"/>
    </location>
</feature>
<protein>
    <recommendedName>
        <fullName evidence="8">Ammonium transporter</fullName>
    </recommendedName>
</protein>
<dbReference type="InterPro" id="IPR001905">
    <property type="entry name" value="Ammonium_transpt"/>
</dbReference>
<evidence type="ECO:0000256" key="1">
    <source>
        <dbReference type="ARBA" id="ARBA00004141"/>
    </source>
</evidence>
<dbReference type="InterPro" id="IPR024041">
    <property type="entry name" value="NH4_transpt_AmtB-like_dom"/>
</dbReference>
<evidence type="ECO:0000256" key="2">
    <source>
        <dbReference type="ARBA" id="ARBA00005887"/>
    </source>
</evidence>
<dbReference type="GO" id="GO:0005886">
    <property type="term" value="C:plasma membrane"/>
    <property type="evidence" value="ECO:0007669"/>
    <property type="project" value="UniProtKB-SubCell"/>
</dbReference>
<evidence type="ECO:0000256" key="6">
    <source>
        <dbReference type="ARBA" id="ARBA00023136"/>
    </source>
</evidence>
<organism evidence="10 11">
    <name type="scientific">Candidatus Contendobacter odensis Run_B_J11</name>
    <dbReference type="NCBI Taxonomy" id="1400861"/>
    <lineage>
        <taxon>Bacteria</taxon>
        <taxon>Pseudomonadati</taxon>
        <taxon>Pseudomonadota</taxon>
        <taxon>Gammaproteobacteria</taxon>
        <taxon>Candidatus Competibacteraceae</taxon>
        <taxon>Candidatus Contendibacter</taxon>
    </lineage>
</organism>
<sequence length="420" mass="43766">MLAPVAAGAQAAAGPNLGNTAWVLTSTALVLFMTLPGLSLFYGGLVRSRNVLSILMQCFAITCLVSLLWFAYAYSLAFGVGNDWIGGLDKMFMAGVEEDSLTGDIPETVFAMFQMTFAIITPALVVGAFAERMKFSAMLLFSALWLTLVYAPVTHWVWGGGWLGQMGVLDFAGGIVVHITAGVAALVSALVLGRRHGFPTTAMPPHNMTMVVTGAGMLWVGWFGFNAGSALAANGNAGMAMLATHLSAAAGALAWMTAEWLKYRKPSVLGIVTGMVAGLGTITPASGYVGPAGAVVIGTVAGLVCFSATQFVKRVLKVDDSLDVFPVHGVGGMLGTLAVGVFASTELGLFKGQGFAQGITSMGQQLGVQLVGVVTTVAYTAVVTFIVLKLVDRLIGLRVGREDEIGGLDIALHEERGYDL</sequence>